<dbReference type="Proteomes" id="UP000013827">
    <property type="component" value="Unassembled WGS sequence"/>
</dbReference>
<dbReference type="GO" id="GO:0005524">
    <property type="term" value="F:ATP binding"/>
    <property type="evidence" value="ECO:0007669"/>
    <property type="project" value="UniProtKB-KW"/>
</dbReference>
<dbReference type="InterPro" id="IPR005654">
    <property type="entry name" value="ATPase_AFG1-like"/>
</dbReference>
<reference evidence="4" key="1">
    <citation type="journal article" date="2013" name="Nature">
        <title>Pan genome of the phytoplankton Emiliania underpins its global distribution.</title>
        <authorList>
            <person name="Read B.A."/>
            <person name="Kegel J."/>
            <person name="Klute M.J."/>
            <person name="Kuo A."/>
            <person name="Lefebvre S.C."/>
            <person name="Maumus F."/>
            <person name="Mayer C."/>
            <person name="Miller J."/>
            <person name="Monier A."/>
            <person name="Salamov A."/>
            <person name="Young J."/>
            <person name="Aguilar M."/>
            <person name="Claverie J.M."/>
            <person name="Frickenhaus S."/>
            <person name="Gonzalez K."/>
            <person name="Herman E.K."/>
            <person name="Lin Y.C."/>
            <person name="Napier J."/>
            <person name="Ogata H."/>
            <person name="Sarno A.F."/>
            <person name="Shmutz J."/>
            <person name="Schroeder D."/>
            <person name="de Vargas C."/>
            <person name="Verret F."/>
            <person name="von Dassow P."/>
            <person name="Valentin K."/>
            <person name="Van de Peer Y."/>
            <person name="Wheeler G."/>
            <person name="Dacks J.B."/>
            <person name="Delwiche C.F."/>
            <person name="Dyhrman S.T."/>
            <person name="Glockner G."/>
            <person name="John U."/>
            <person name="Richards T."/>
            <person name="Worden A.Z."/>
            <person name="Zhang X."/>
            <person name="Grigoriev I.V."/>
            <person name="Allen A.E."/>
            <person name="Bidle K."/>
            <person name="Borodovsky M."/>
            <person name="Bowler C."/>
            <person name="Brownlee C."/>
            <person name="Cock J.M."/>
            <person name="Elias M."/>
            <person name="Gladyshev V.N."/>
            <person name="Groth M."/>
            <person name="Guda C."/>
            <person name="Hadaegh A."/>
            <person name="Iglesias-Rodriguez M.D."/>
            <person name="Jenkins J."/>
            <person name="Jones B.M."/>
            <person name="Lawson T."/>
            <person name="Leese F."/>
            <person name="Lindquist E."/>
            <person name="Lobanov A."/>
            <person name="Lomsadze A."/>
            <person name="Malik S.B."/>
            <person name="Marsh M.E."/>
            <person name="Mackinder L."/>
            <person name="Mock T."/>
            <person name="Mueller-Roeber B."/>
            <person name="Pagarete A."/>
            <person name="Parker M."/>
            <person name="Probert I."/>
            <person name="Quesneville H."/>
            <person name="Raines C."/>
            <person name="Rensing S.A."/>
            <person name="Riano-Pachon D.M."/>
            <person name="Richier S."/>
            <person name="Rokitta S."/>
            <person name="Shiraiwa Y."/>
            <person name="Soanes D.M."/>
            <person name="van der Giezen M."/>
            <person name="Wahlund T.M."/>
            <person name="Williams B."/>
            <person name="Wilson W."/>
            <person name="Wolfe G."/>
            <person name="Wurch L.L."/>
        </authorList>
    </citation>
    <scope>NUCLEOTIDE SEQUENCE</scope>
</reference>
<reference evidence="3" key="2">
    <citation type="submission" date="2024-10" db="UniProtKB">
        <authorList>
            <consortium name="EnsemblProtists"/>
        </authorList>
    </citation>
    <scope>IDENTIFICATION</scope>
</reference>
<dbReference type="PANTHER" id="PTHR12169:SF6">
    <property type="entry name" value="AFG1-LIKE ATPASE"/>
    <property type="match status" value="1"/>
</dbReference>
<dbReference type="EnsemblProtists" id="EOD17901">
    <property type="protein sequence ID" value="EOD17901"/>
    <property type="gene ID" value="EMIHUDRAFT_209936"/>
</dbReference>
<dbReference type="RefSeq" id="XP_005770330.1">
    <property type="nucleotide sequence ID" value="XM_005770273.1"/>
</dbReference>
<dbReference type="HOGENOM" id="CLU_1762211_0_0_1"/>
<dbReference type="KEGG" id="ehx:EMIHUDRAFT_209936"/>
<dbReference type="GeneID" id="17263930"/>
<dbReference type="eggNOG" id="KOG2383">
    <property type="taxonomic scope" value="Eukaryota"/>
</dbReference>
<evidence type="ECO:0008006" key="5">
    <source>
        <dbReference type="Google" id="ProtNLM"/>
    </source>
</evidence>
<evidence type="ECO:0000256" key="2">
    <source>
        <dbReference type="ARBA" id="ARBA00022840"/>
    </source>
</evidence>
<evidence type="ECO:0000256" key="1">
    <source>
        <dbReference type="ARBA" id="ARBA00022741"/>
    </source>
</evidence>
<organism evidence="3 4">
    <name type="scientific">Emiliania huxleyi (strain CCMP1516)</name>
    <dbReference type="NCBI Taxonomy" id="280463"/>
    <lineage>
        <taxon>Eukaryota</taxon>
        <taxon>Haptista</taxon>
        <taxon>Haptophyta</taxon>
        <taxon>Prymnesiophyceae</taxon>
        <taxon>Isochrysidales</taxon>
        <taxon>Noelaerhabdaceae</taxon>
        <taxon>Emiliania</taxon>
    </lineage>
</organism>
<dbReference type="AlphaFoldDB" id="A0A0D3J316"/>
<accession>A0A0D3J316</accession>
<dbReference type="GO" id="GO:0005739">
    <property type="term" value="C:mitochondrion"/>
    <property type="evidence" value="ECO:0007669"/>
    <property type="project" value="TreeGrafter"/>
</dbReference>
<keyword evidence="1" id="KW-0547">Nucleotide-binding</keyword>
<dbReference type="Pfam" id="PF03969">
    <property type="entry name" value="AFG1_ATPase"/>
    <property type="match status" value="1"/>
</dbReference>
<evidence type="ECO:0000313" key="4">
    <source>
        <dbReference type="Proteomes" id="UP000013827"/>
    </source>
</evidence>
<keyword evidence="4" id="KW-1185">Reference proteome</keyword>
<sequence>MELLVDRFVNERGSEARVGVVSGGACVTGPGEAPLVLDDVGRPVSVGVLCYDEVQMMDIADATVLRGVLQALVGAGWVLVATCNRTPAEFAASTMQREHPQSRFAEAMAEHCDTLQLGDGVRQSRGLEPASRLPPDFALHARRLARLP</sequence>
<dbReference type="PANTHER" id="PTHR12169">
    <property type="entry name" value="ATPASE N2B"/>
    <property type="match status" value="1"/>
</dbReference>
<name>A0A0D3J316_EMIH1</name>
<dbReference type="GO" id="GO:0016887">
    <property type="term" value="F:ATP hydrolysis activity"/>
    <property type="evidence" value="ECO:0007669"/>
    <property type="project" value="InterPro"/>
</dbReference>
<keyword evidence="2" id="KW-0067">ATP-binding</keyword>
<dbReference type="PaxDb" id="2903-EOD17901"/>
<evidence type="ECO:0000313" key="3">
    <source>
        <dbReference type="EnsemblProtists" id="EOD17901"/>
    </source>
</evidence>
<protein>
    <recommendedName>
        <fullName evidence="5">ATPase</fullName>
    </recommendedName>
</protein>
<proteinExistence type="predicted"/>